<dbReference type="OrthoDB" id="9933609at2"/>
<reference evidence="1 2" key="1">
    <citation type="submission" date="2018-02" db="EMBL/GenBank/DDBJ databases">
        <title>Draft Genome of Achromobacter spanius stain 6.</title>
        <authorList>
            <person name="Gunasekera T.S."/>
            <person name="Radwan O."/>
            <person name="Ruiz O.N."/>
        </authorList>
    </citation>
    <scope>NUCLEOTIDE SEQUENCE [LARGE SCALE GENOMIC DNA]</scope>
    <source>
        <strain evidence="1 2">6</strain>
    </source>
</reference>
<proteinExistence type="predicted"/>
<protein>
    <submittedName>
        <fullName evidence="1">Uncharacterized protein</fullName>
    </submittedName>
</protein>
<evidence type="ECO:0000313" key="2">
    <source>
        <dbReference type="Proteomes" id="UP000239990"/>
    </source>
</evidence>
<evidence type="ECO:0000313" key="1">
    <source>
        <dbReference type="EMBL" id="PPA75348.1"/>
    </source>
</evidence>
<organism evidence="1 2">
    <name type="scientific">Achromobacter spanius</name>
    <dbReference type="NCBI Taxonomy" id="217203"/>
    <lineage>
        <taxon>Bacteria</taxon>
        <taxon>Pseudomonadati</taxon>
        <taxon>Pseudomonadota</taxon>
        <taxon>Betaproteobacteria</taxon>
        <taxon>Burkholderiales</taxon>
        <taxon>Alcaligenaceae</taxon>
        <taxon>Achromobacter</taxon>
    </lineage>
</organism>
<dbReference type="EMBL" id="PREU01000006">
    <property type="protein sequence ID" value="PPA75348.1"/>
    <property type="molecule type" value="Genomic_DNA"/>
</dbReference>
<gene>
    <name evidence="1" type="ORF">C4E15_14660</name>
</gene>
<sequence length="75" mass="8293">MGRPLWSGPRDVGEPVGRFDAGFERELIIWRPILARHVSLDAVKRGDVDLLDILKLNALMDAQQAAQAAADNKAR</sequence>
<dbReference type="Proteomes" id="UP000239990">
    <property type="component" value="Unassembled WGS sequence"/>
</dbReference>
<name>A0A2S5GQY3_9BURK</name>
<comment type="caution">
    <text evidence="1">The sequence shown here is derived from an EMBL/GenBank/DDBJ whole genome shotgun (WGS) entry which is preliminary data.</text>
</comment>
<accession>A0A2S5GQY3</accession>
<dbReference type="AlphaFoldDB" id="A0A2S5GQY3"/>